<comment type="caution">
    <text evidence="1">The sequence shown here is derived from an EMBL/GenBank/DDBJ whole genome shotgun (WGS) entry which is preliminary data.</text>
</comment>
<accession>A0ABR2WLJ2</accession>
<evidence type="ECO:0000313" key="2">
    <source>
        <dbReference type="Proteomes" id="UP001479436"/>
    </source>
</evidence>
<keyword evidence="2" id="KW-1185">Reference proteome</keyword>
<dbReference type="InterPro" id="IPR032675">
    <property type="entry name" value="LRR_dom_sf"/>
</dbReference>
<dbReference type="PANTHER" id="PTHR13318">
    <property type="entry name" value="PARTNER OF PAIRED, ISOFORM B-RELATED"/>
    <property type="match status" value="1"/>
</dbReference>
<dbReference type="Proteomes" id="UP001479436">
    <property type="component" value="Unassembled WGS sequence"/>
</dbReference>
<dbReference type="EMBL" id="JASJQH010000987">
    <property type="protein sequence ID" value="KAK9762355.1"/>
    <property type="molecule type" value="Genomic_DNA"/>
</dbReference>
<evidence type="ECO:0008006" key="3">
    <source>
        <dbReference type="Google" id="ProtNLM"/>
    </source>
</evidence>
<dbReference type="Gene3D" id="3.80.10.10">
    <property type="entry name" value="Ribonuclease Inhibitor"/>
    <property type="match status" value="1"/>
</dbReference>
<dbReference type="SUPFAM" id="SSF52047">
    <property type="entry name" value="RNI-like"/>
    <property type="match status" value="1"/>
</dbReference>
<gene>
    <name evidence="1" type="ORF">K7432_011974</name>
</gene>
<organism evidence="1 2">
    <name type="scientific">Basidiobolus ranarum</name>
    <dbReference type="NCBI Taxonomy" id="34480"/>
    <lineage>
        <taxon>Eukaryota</taxon>
        <taxon>Fungi</taxon>
        <taxon>Fungi incertae sedis</taxon>
        <taxon>Zoopagomycota</taxon>
        <taxon>Entomophthoromycotina</taxon>
        <taxon>Basidiobolomycetes</taxon>
        <taxon>Basidiobolales</taxon>
        <taxon>Basidiobolaceae</taxon>
        <taxon>Basidiobolus</taxon>
    </lineage>
</organism>
<proteinExistence type="predicted"/>
<name>A0ABR2WLJ2_9FUNG</name>
<reference evidence="1 2" key="1">
    <citation type="submission" date="2023-04" db="EMBL/GenBank/DDBJ databases">
        <title>Genome of Basidiobolus ranarum AG-B5.</title>
        <authorList>
            <person name="Stajich J.E."/>
            <person name="Carter-House D."/>
            <person name="Gryganskyi A."/>
        </authorList>
    </citation>
    <scope>NUCLEOTIDE SEQUENCE [LARGE SCALE GENOMIC DNA]</scope>
    <source>
        <strain evidence="1 2">AG-B5</strain>
    </source>
</reference>
<protein>
    <recommendedName>
        <fullName evidence="3">F-box domain-containing protein</fullName>
    </recommendedName>
</protein>
<evidence type="ECO:0000313" key="1">
    <source>
        <dbReference type="EMBL" id="KAK9762355.1"/>
    </source>
</evidence>
<sequence>MSIQLPSPCLQQIFMWLKYDKDTCFNLCFVNRTWSEVSVLYLYRDPWNLLLNDRMSQYQRKLAITKLLRTYLSCLEYDSLDPDELDAITTINALCSHVGYLSRLYLLMQSFFNQINPILDEAELQNTVEVLQSIYYSALNQPSYDYLCLARTFDLIGLRDFLCLVKTDPFPFLSSEYTPEEVAVDQKLALKLWDVTRSRCGPCITRLAWDASIPLKSIFPESMSLCSLKYLEIQWKADYIGHPFDNHLEYVAKSCRNLEIICITVESKKITILDRDLATLIKNQNPGSLKELRICGVSDQLVQTLESLIEQHHDSFSTLKISRNDSGQIPLSRIAAFPNLKTLELVDCFIRDRDIEFLAMHGAPLRKIVLRNLRLVTWQSVRKLLRKAGSNLRQLVIDEIQEHTIDSDTVQAIAQNCQNIRHFQIEMICIDNFDLVQFLRCCHKLRYLSFGELINNTSSDGDLLVNTILDNCPLLKHLYAPEMVTTESALQALLQHRELEKISLPTVLI</sequence>